<name>A0A2P5ET92_TREOI</name>
<sequence>MAVEESGSRAGQGGLAALTANLSLGQISHTKISSRLKTHLPPALLSYAPPTPPLSAYPAHPSLASNLRSPPPAPQLPTSDTSLISRYARSLFLALFLFFVFFFKIYFLGWLCSFPETNRTWSSSMSEFWSPEVISSDFNVFFALYFHVKMITLSKYRERN</sequence>
<reference evidence="3" key="1">
    <citation type="submission" date="2016-06" db="EMBL/GenBank/DDBJ databases">
        <title>Parallel loss of symbiosis genes in relatives of nitrogen-fixing non-legume Parasponia.</title>
        <authorList>
            <person name="Van Velzen R."/>
            <person name="Holmer R."/>
            <person name="Bu F."/>
            <person name="Rutten L."/>
            <person name="Van Zeijl A."/>
            <person name="Liu W."/>
            <person name="Santuari L."/>
            <person name="Cao Q."/>
            <person name="Sharma T."/>
            <person name="Shen D."/>
            <person name="Roswanjaya Y."/>
            <person name="Wardhani T."/>
            <person name="Kalhor M.S."/>
            <person name="Jansen J."/>
            <person name="Van den Hoogen J."/>
            <person name="Gungor B."/>
            <person name="Hartog M."/>
            <person name="Hontelez J."/>
            <person name="Verver J."/>
            <person name="Yang W.-C."/>
            <person name="Schijlen E."/>
            <person name="Repin R."/>
            <person name="Schilthuizen M."/>
            <person name="Schranz E."/>
            <person name="Heidstra R."/>
            <person name="Miyata K."/>
            <person name="Fedorova E."/>
            <person name="Kohlen W."/>
            <person name="Bisseling T."/>
            <person name="Smit S."/>
            <person name="Geurts R."/>
        </authorList>
    </citation>
    <scope>NUCLEOTIDE SEQUENCE [LARGE SCALE GENOMIC DNA]</scope>
    <source>
        <strain evidence="3">cv. RG33-2</strain>
    </source>
</reference>
<evidence type="ECO:0000256" key="1">
    <source>
        <dbReference type="SAM" id="Phobius"/>
    </source>
</evidence>
<dbReference type="OrthoDB" id="10618490at2759"/>
<dbReference type="EMBL" id="JXTC01000102">
    <property type="protein sequence ID" value="PON88768.1"/>
    <property type="molecule type" value="Genomic_DNA"/>
</dbReference>
<keyword evidence="3" id="KW-1185">Reference proteome</keyword>
<evidence type="ECO:0000313" key="2">
    <source>
        <dbReference type="EMBL" id="PON88768.1"/>
    </source>
</evidence>
<evidence type="ECO:0008006" key="4">
    <source>
        <dbReference type="Google" id="ProtNLM"/>
    </source>
</evidence>
<evidence type="ECO:0000313" key="3">
    <source>
        <dbReference type="Proteomes" id="UP000237000"/>
    </source>
</evidence>
<feature type="transmembrane region" description="Helical" evidence="1">
    <location>
        <begin position="91"/>
        <end position="108"/>
    </location>
</feature>
<organism evidence="2 3">
    <name type="scientific">Trema orientale</name>
    <name type="common">Charcoal tree</name>
    <name type="synonym">Celtis orientalis</name>
    <dbReference type="NCBI Taxonomy" id="63057"/>
    <lineage>
        <taxon>Eukaryota</taxon>
        <taxon>Viridiplantae</taxon>
        <taxon>Streptophyta</taxon>
        <taxon>Embryophyta</taxon>
        <taxon>Tracheophyta</taxon>
        <taxon>Spermatophyta</taxon>
        <taxon>Magnoliopsida</taxon>
        <taxon>eudicotyledons</taxon>
        <taxon>Gunneridae</taxon>
        <taxon>Pentapetalae</taxon>
        <taxon>rosids</taxon>
        <taxon>fabids</taxon>
        <taxon>Rosales</taxon>
        <taxon>Cannabaceae</taxon>
        <taxon>Trema</taxon>
    </lineage>
</organism>
<comment type="caution">
    <text evidence="2">The sequence shown here is derived from an EMBL/GenBank/DDBJ whole genome shotgun (WGS) entry which is preliminary data.</text>
</comment>
<keyword evidence="1" id="KW-1133">Transmembrane helix</keyword>
<proteinExistence type="predicted"/>
<gene>
    <name evidence="2" type="ORF">TorRG33x02_154740</name>
</gene>
<dbReference type="Proteomes" id="UP000237000">
    <property type="component" value="Unassembled WGS sequence"/>
</dbReference>
<protein>
    <recommendedName>
        <fullName evidence="4">Transmembrane protein</fullName>
    </recommendedName>
</protein>
<dbReference type="InParanoid" id="A0A2P5ET92"/>
<keyword evidence="1" id="KW-0812">Transmembrane</keyword>
<dbReference type="AlphaFoldDB" id="A0A2P5ET92"/>
<feature type="transmembrane region" description="Helical" evidence="1">
    <location>
        <begin position="128"/>
        <end position="148"/>
    </location>
</feature>
<keyword evidence="1" id="KW-0472">Membrane</keyword>
<accession>A0A2P5ET92</accession>